<evidence type="ECO:0000256" key="2">
    <source>
        <dbReference type="ARBA" id="ARBA00022490"/>
    </source>
</evidence>
<dbReference type="FunCoup" id="A0A672IGU1">
    <property type="interactions" value="162"/>
</dbReference>
<dbReference type="InterPro" id="IPR041267">
    <property type="entry name" value="NLRP_HD2"/>
</dbReference>
<dbReference type="InterPro" id="IPR027417">
    <property type="entry name" value="P-loop_NTPase"/>
</dbReference>
<reference evidence="8" key="2">
    <citation type="submission" date="2025-08" db="UniProtKB">
        <authorList>
            <consortium name="Ensembl"/>
        </authorList>
    </citation>
    <scope>IDENTIFICATION</scope>
</reference>
<keyword evidence="3" id="KW-0433">Leucine-rich repeat</keyword>
<evidence type="ECO:0000256" key="5">
    <source>
        <dbReference type="ARBA" id="ARBA00022741"/>
    </source>
</evidence>
<dbReference type="InterPro" id="IPR041075">
    <property type="entry name" value="NOD1/2_WH"/>
</dbReference>
<dbReference type="InterPro" id="IPR003591">
    <property type="entry name" value="Leu-rich_rpt_typical-subtyp"/>
</dbReference>
<gene>
    <name evidence="8" type="primary">LOC115403381</name>
</gene>
<keyword evidence="2" id="KW-0963">Cytoplasm</keyword>
<feature type="domain" description="NACHT" evidence="7">
    <location>
        <begin position="106"/>
        <end position="240"/>
    </location>
</feature>
<dbReference type="PROSITE" id="PS50837">
    <property type="entry name" value="NACHT"/>
    <property type="match status" value="1"/>
</dbReference>
<sequence>MKACCLCDCCCLCAGVGLQQLQEEHKESLRRRCERVTEGSDEAGGGSLLNRIYTELHITEGLSEELQREPELQQLETASRKESLHHTAIRVQDIFKAWAQQHTHIRVVVTSGVAGSGKTFSVHKFTLDWAEGLENQDVSVLVVLSFRELNLIREQPYSLLTLLGVFHPTLQKLTAEELAVCKLLFIFDGLDESRLSLDFSSTQLIMDVSQECSVSELLTNLIRGDLLPSARVWITSRPAAAHQIPPACVDRLTEVRGFTDAQKEEYFRRRLSDEELSSRIISHIQTSRSLHIMCGIPVFCWITATVLEHMLSSEQRGELPQTLTDMYSHFVLVQTHRKKLKYHEGPETGPQELTEADREVLLKLGRMALEHLDRGNILFYQEDLEQCGLDVTEASLYSGICTQIFKRESVIFRKAVYSFIHLSVQEFLAAVYMFQCFTNRKTDGLKAFFGEDWKHMGLKRSSFSKKLSKLFKSDHVFPSLDNFLKVILQKSLRSQNGHLDLFVRFLHGLSLKSNQRLLEDLLGQTEISPETIQRIIQNLKEISSNEMSPDRSVNIFHCLMEMKDLSVHQEIQKFLKSENRSRKKLSEIHCSALAYMLQMSDQVLEELDLEKYNTSVEGRRRLIPAVRNCRNARLSGCELSDSHCEVISSALKSDPSQLKHLDLSGNKMQDSSVKFLCAGLESPNCKLETLRLKKCKLSEVSCSSLVSALKSNPSLQKHLRHLVLSGNSLQDSGFQQLCGFLASQLCSLETLRLKDCGLSEISCSSLASALKSNPSLLKHLKHLDLIGNQLQDSGVEQLCGFLESPLCSLETLSLFNCGLSEISCSSLASALKSNPSLLKHLEHLDLSFNHLQDSGVEQLCGFLQSPLCGLQTLRLFKCRLSKISCSSLASALKSNPSHLKELDLRDNQLQDSDVELLLDLEQSPECSLQTVRWMI</sequence>
<keyword evidence="4" id="KW-0677">Repeat</keyword>
<evidence type="ECO:0000313" key="9">
    <source>
        <dbReference type="Proteomes" id="UP000472267"/>
    </source>
</evidence>
<reference evidence="8" key="3">
    <citation type="submission" date="2025-09" db="UniProtKB">
        <authorList>
            <consortium name="Ensembl"/>
        </authorList>
    </citation>
    <scope>IDENTIFICATION</scope>
</reference>
<evidence type="ECO:0000259" key="7">
    <source>
        <dbReference type="PROSITE" id="PS50837"/>
    </source>
</evidence>
<keyword evidence="5" id="KW-0547">Nucleotide-binding</keyword>
<dbReference type="Proteomes" id="UP000472267">
    <property type="component" value="Chromosome 16"/>
</dbReference>
<reference evidence="8" key="1">
    <citation type="submission" date="2019-06" db="EMBL/GenBank/DDBJ databases">
        <authorList>
            <consortium name="Wellcome Sanger Institute Data Sharing"/>
        </authorList>
    </citation>
    <scope>NUCLEOTIDE SEQUENCE [LARGE SCALE GENOMIC DNA]</scope>
</reference>
<evidence type="ECO:0000313" key="8">
    <source>
        <dbReference type="Ensembl" id="ENSSFAP00005040956.1"/>
    </source>
</evidence>
<dbReference type="InParanoid" id="A0A672IGU1"/>
<dbReference type="OMA" id="MIFISEG"/>
<accession>A0A672IGU1</accession>
<name>A0A672IGU1_SALFA</name>
<dbReference type="Ensembl" id="ENSSFAT00005042460.1">
    <property type="protein sequence ID" value="ENSSFAP00005040956.1"/>
    <property type="gene ID" value="ENSSFAG00005020389.1"/>
</dbReference>
<dbReference type="InterPro" id="IPR007111">
    <property type="entry name" value="NACHT_NTPase"/>
</dbReference>
<dbReference type="Gene3D" id="3.80.10.10">
    <property type="entry name" value="Ribonuclease Inhibitor"/>
    <property type="match status" value="2"/>
</dbReference>
<evidence type="ECO:0000256" key="6">
    <source>
        <dbReference type="ARBA" id="ARBA00022840"/>
    </source>
</evidence>
<dbReference type="GO" id="GO:0009966">
    <property type="term" value="P:regulation of signal transduction"/>
    <property type="evidence" value="ECO:0007669"/>
    <property type="project" value="UniProtKB-ARBA"/>
</dbReference>
<dbReference type="FunFam" id="3.40.50.300:FF:001524">
    <property type="entry name" value="Si:dkey-126g1.7"/>
    <property type="match status" value="1"/>
</dbReference>
<dbReference type="GO" id="GO:0005737">
    <property type="term" value="C:cytoplasm"/>
    <property type="evidence" value="ECO:0007669"/>
    <property type="project" value="UniProtKB-SubCell"/>
</dbReference>
<dbReference type="InterPro" id="IPR001611">
    <property type="entry name" value="Leu-rich_rpt"/>
</dbReference>
<comment type="subcellular location">
    <subcellularLocation>
        <location evidence="1">Cytoplasm</location>
    </subcellularLocation>
</comment>
<dbReference type="Gene3D" id="3.40.50.300">
    <property type="entry name" value="P-loop containing nucleotide triphosphate hydrolases"/>
    <property type="match status" value="1"/>
</dbReference>
<evidence type="ECO:0000256" key="4">
    <source>
        <dbReference type="ARBA" id="ARBA00022737"/>
    </source>
</evidence>
<evidence type="ECO:0000256" key="1">
    <source>
        <dbReference type="ARBA" id="ARBA00004496"/>
    </source>
</evidence>
<evidence type="ECO:0000256" key="3">
    <source>
        <dbReference type="ARBA" id="ARBA00022614"/>
    </source>
</evidence>
<dbReference type="InterPro" id="IPR051261">
    <property type="entry name" value="NLR"/>
</dbReference>
<keyword evidence="6" id="KW-0067">ATP-binding</keyword>
<dbReference type="Pfam" id="PF17776">
    <property type="entry name" value="NLRC4_HD2"/>
    <property type="match status" value="1"/>
</dbReference>
<dbReference type="PROSITE" id="PS51450">
    <property type="entry name" value="LRR"/>
    <property type="match status" value="1"/>
</dbReference>
<dbReference type="GO" id="GO:0005524">
    <property type="term" value="F:ATP binding"/>
    <property type="evidence" value="ECO:0007669"/>
    <property type="project" value="UniProtKB-KW"/>
</dbReference>
<dbReference type="SMART" id="SM00369">
    <property type="entry name" value="LRR_TYP"/>
    <property type="match status" value="5"/>
</dbReference>
<dbReference type="InterPro" id="IPR029495">
    <property type="entry name" value="NACHT-assoc"/>
</dbReference>
<protein>
    <recommendedName>
        <fullName evidence="7">NACHT domain-containing protein</fullName>
    </recommendedName>
</protein>
<proteinExistence type="predicted"/>
<dbReference type="Pfam" id="PF17779">
    <property type="entry name" value="WHD_NOD2"/>
    <property type="match status" value="1"/>
</dbReference>
<dbReference type="InterPro" id="IPR032675">
    <property type="entry name" value="LRR_dom_sf"/>
</dbReference>
<organism evidence="8 9">
    <name type="scientific">Salarias fasciatus</name>
    <name type="common">Jewelled blenny</name>
    <name type="synonym">Blennius fasciatus</name>
    <dbReference type="NCBI Taxonomy" id="181472"/>
    <lineage>
        <taxon>Eukaryota</taxon>
        <taxon>Metazoa</taxon>
        <taxon>Chordata</taxon>
        <taxon>Craniata</taxon>
        <taxon>Vertebrata</taxon>
        <taxon>Euteleostomi</taxon>
        <taxon>Actinopterygii</taxon>
        <taxon>Neopterygii</taxon>
        <taxon>Teleostei</taxon>
        <taxon>Neoteleostei</taxon>
        <taxon>Acanthomorphata</taxon>
        <taxon>Ovalentaria</taxon>
        <taxon>Blenniimorphae</taxon>
        <taxon>Blenniiformes</taxon>
        <taxon>Blennioidei</taxon>
        <taxon>Blenniidae</taxon>
        <taxon>Salariinae</taxon>
        <taxon>Salarias</taxon>
    </lineage>
</organism>
<dbReference type="Pfam" id="PF05729">
    <property type="entry name" value="NACHT"/>
    <property type="match status" value="1"/>
</dbReference>
<dbReference type="SMART" id="SM00368">
    <property type="entry name" value="LRR_RI"/>
    <property type="match status" value="9"/>
</dbReference>
<dbReference type="Pfam" id="PF14484">
    <property type="entry name" value="FISNA"/>
    <property type="match status" value="1"/>
</dbReference>
<dbReference type="SMART" id="SM01288">
    <property type="entry name" value="FISNA"/>
    <property type="match status" value="1"/>
</dbReference>
<dbReference type="Pfam" id="PF13516">
    <property type="entry name" value="LRR_6"/>
    <property type="match status" value="5"/>
</dbReference>
<dbReference type="PANTHER" id="PTHR24106">
    <property type="entry name" value="NACHT, LRR AND CARD DOMAINS-CONTAINING"/>
    <property type="match status" value="1"/>
</dbReference>
<dbReference type="SUPFAM" id="SSF52047">
    <property type="entry name" value="RNI-like"/>
    <property type="match status" value="1"/>
</dbReference>
<dbReference type="AlphaFoldDB" id="A0A672IGU1"/>
<keyword evidence="9" id="KW-1185">Reference proteome</keyword>